<sequence length="290" mass="32646">MSDSELYKDNKTTMTMEMFLVLEVLIIFFETISLFGNAFILFLFARNKSLRNNKIMRLILYLTLSDFLLAFFGYPYTIFLMTYWNPVEISYYPTYLMISSQVQPIQLKVKLILTTAIALDRNIAIIIPVYYRKFNNSIFANISLLIAVLFAAFDVIYLFLSSPIQEHINCATIGCFFQQANQTSLGILLQSMVFITIPSVGVGFVEMIGYSIFRSIGPFYMVAIMAAGAVNIVVYVLINKDFRRLAVKTCSRPKNSNASSLGVAFSNNVRVASNSQLGKPTPPITVSTSN</sequence>
<dbReference type="PROSITE" id="PS50262">
    <property type="entry name" value="G_PROTEIN_RECEP_F1_2"/>
    <property type="match status" value="1"/>
</dbReference>
<dbReference type="EMBL" id="LIAE01006519">
    <property type="protein sequence ID" value="PAV88395.1"/>
    <property type="molecule type" value="Genomic_DNA"/>
</dbReference>
<reference evidence="7 8" key="1">
    <citation type="journal article" date="2017" name="Curr. Biol.">
        <title>Genome architecture and evolution of a unichromosomal asexual nematode.</title>
        <authorList>
            <person name="Fradin H."/>
            <person name="Zegar C."/>
            <person name="Gutwein M."/>
            <person name="Lucas J."/>
            <person name="Kovtun M."/>
            <person name="Corcoran D."/>
            <person name="Baugh L.R."/>
            <person name="Kiontke K."/>
            <person name="Gunsalus K."/>
            <person name="Fitch D.H."/>
            <person name="Piano F."/>
        </authorList>
    </citation>
    <scope>NUCLEOTIDE SEQUENCE [LARGE SCALE GENOMIC DNA]</scope>
    <source>
        <strain evidence="7">PF1309</strain>
    </source>
</reference>
<evidence type="ECO:0000313" key="8">
    <source>
        <dbReference type="Proteomes" id="UP000218231"/>
    </source>
</evidence>
<dbReference type="PRINTS" id="PR00237">
    <property type="entry name" value="GPCRRHODOPSN"/>
</dbReference>
<evidence type="ECO:0000256" key="4">
    <source>
        <dbReference type="ARBA" id="ARBA00023136"/>
    </source>
</evidence>
<accession>A0A2A2LQT9</accession>
<dbReference type="OrthoDB" id="5794962at2759"/>
<keyword evidence="3 5" id="KW-1133">Transmembrane helix</keyword>
<keyword evidence="8" id="KW-1185">Reference proteome</keyword>
<dbReference type="GO" id="GO:0004930">
    <property type="term" value="F:G protein-coupled receptor activity"/>
    <property type="evidence" value="ECO:0007669"/>
    <property type="project" value="InterPro"/>
</dbReference>
<dbReference type="Proteomes" id="UP000218231">
    <property type="component" value="Unassembled WGS sequence"/>
</dbReference>
<dbReference type="InterPro" id="IPR019420">
    <property type="entry name" value="7TM_GPCR_serpentine_rcpt_Srbc"/>
</dbReference>
<dbReference type="GO" id="GO:0016020">
    <property type="term" value="C:membrane"/>
    <property type="evidence" value="ECO:0007669"/>
    <property type="project" value="UniProtKB-SubCell"/>
</dbReference>
<feature type="transmembrane region" description="Helical" evidence="5">
    <location>
        <begin position="219"/>
        <end position="238"/>
    </location>
</feature>
<dbReference type="Gene3D" id="1.20.1070.10">
    <property type="entry name" value="Rhodopsin 7-helix transmembrane proteins"/>
    <property type="match status" value="1"/>
</dbReference>
<feature type="transmembrane region" description="Helical" evidence="5">
    <location>
        <begin position="20"/>
        <end position="46"/>
    </location>
</feature>
<organism evidence="7 8">
    <name type="scientific">Diploscapter pachys</name>
    <dbReference type="NCBI Taxonomy" id="2018661"/>
    <lineage>
        <taxon>Eukaryota</taxon>
        <taxon>Metazoa</taxon>
        <taxon>Ecdysozoa</taxon>
        <taxon>Nematoda</taxon>
        <taxon>Chromadorea</taxon>
        <taxon>Rhabditida</taxon>
        <taxon>Rhabditina</taxon>
        <taxon>Rhabditomorpha</taxon>
        <taxon>Rhabditoidea</taxon>
        <taxon>Rhabditidae</taxon>
        <taxon>Diploscapter</taxon>
    </lineage>
</organism>
<dbReference type="InterPro" id="IPR017452">
    <property type="entry name" value="GPCR_Rhodpsn_7TM"/>
</dbReference>
<name>A0A2A2LQT9_9BILA</name>
<dbReference type="PANTHER" id="PTHR46955">
    <property type="entry name" value="PROTEIN CBG01349-RELATED"/>
    <property type="match status" value="1"/>
</dbReference>
<evidence type="ECO:0000256" key="5">
    <source>
        <dbReference type="SAM" id="Phobius"/>
    </source>
</evidence>
<keyword evidence="4 5" id="KW-0472">Membrane</keyword>
<dbReference type="InterPro" id="IPR052322">
    <property type="entry name" value="Mito_rRNA_Mtase_NSUN4"/>
</dbReference>
<comment type="subcellular location">
    <subcellularLocation>
        <location evidence="1">Membrane</location>
    </subcellularLocation>
</comment>
<evidence type="ECO:0000256" key="2">
    <source>
        <dbReference type="ARBA" id="ARBA00022692"/>
    </source>
</evidence>
<protein>
    <recommendedName>
        <fullName evidence="6">G-protein coupled receptors family 1 profile domain-containing protein</fullName>
    </recommendedName>
</protein>
<evidence type="ECO:0000259" key="6">
    <source>
        <dbReference type="PROSITE" id="PS50262"/>
    </source>
</evidence>
<feature type="transmembrane region" description="Helical" evidence="5">
    <location>
        <begin position="58"/>
        <end position="84"/>
    </location>
</feature>
<proteinExistence type="predicted"/>
<feature type="domain" description="G-protein coupled receptors family 1 profile" evidence="6">
    <location>
        <begin position="36"/>
        <end position="290"/>
    </location>
</feature>
<keyword evidence="2 5" id="KW-0812">Transmembrane</keyword>
<dbReference type="SUPFAM" id="SSF81321">
    <property type="entry name" value="Family A G protein-coupled receptor-like"/>
    <property type="match status" value="1"/>
</dbReference>
<dbReference type="PANTHER" id="PTHR46955:SF3">
    <property type="entry name" value="G_PROTEIN_RECEP_F1_2 DOMAIN-CONTAINING PROTEIN"/>
    <property type="match status" value="1"/>
</dbReference>
<dbReference type="SMART" id="SM01381">
    <property type="entry name" value="7TM_GPCR_Srsx"/>
    <property type="match status" value="1"/>
</dbReference>
<dbReference type="Pfam" id="PF10316">
    <property type="entry name" value="7TM_GPCR_Srbc"/>
    <property type="match status" value="1"/>
</dbReference>
<evidence type="ECO:0000313" key="7">
    <source>
        <dbReference type="EMBL" id="PAV88395.1"/>
    </source>
</evidence>
<evidence type="ECO:0000256" key="3">
    <source>
        <dbReference type="ARBA" id="ARBA00022989"/>
    </source>
</evidence>
<feature type="transmembrane region" description="Helical" evidence="5">
    <location>
        <begin position="138"/>
        <end position="160"/>
    </location>
</feature>
<dbReference type="InterPro" id="IPR000276">
    <property type="entry name" value="GPCR_Rhodpsn"/>
</dbReference>
<dbReference type="AlphaFoldDB" id="A0A2A2LQT9"/>
<comment type="caution">
    <text evidence="7">The sequence shown here is derived from an EMBL/GenBank/DDBJ whole genome shotgun (WGS) entry which is preliminary data.</text>
</comment>
<gene>
    <name evidence="7" type="ORF">WR25_05988</name>
</gene>
<evidence type="ECO:0000256" key="1">
    <source>
        <dbReference type="ARBA" id="ARBA00004370"/>
    </source>
</evidence>
<feature type="transmembrane region" description="Helical" evidence="5">
    <location>
        <begin position="187"/>
        <end position="213"/>
    </location>
</feature>
<dbReference type="STRING" id="2018661.A0A2A2LQT9"/>